<dbReference type="InterPro" id="IPR013785">
    <property type="entry name" value="Aldolase_TIM"/>
</dbReference>
<dbReference type="Proteomes" id="UP001451571">
    <property type="component" value="Chromosome"/>
</dbReference>
<evidence type="ECO:0000313" key="6">
    <source>
        <dbReference type="EMBL" id="XAH73885.1"/>
    </source>
</evidence>
<dbReference type="SFLD" id="SFLDS00029">
    <property type="entry name" value="Radical_SAM"/>
    <property type="match status" value="1"/>
</dbReference>
<dbReference type="PANTHER" id="PTHR43524">
    <property type="entry name" value="RADICAL SAM SUPERFAMILY PROTEIN"/>
    <property type="match status" value="1"/>
</dbReference>
<dbReference type="InterPro" id="IPR058240">
    <property type="entry name" value="rSAM_sf"/>
</dbReference>
<keyword evidence="3" id="KW-0408">Iron</keyword>
<dbReference type="Gene3D" id="3.20.20.70">
    <property type="entry name" value="Aldolase class I"/>
    <property type="match status" value="1"/>
</dbReference>
<evidence type="ECO:0000256" key="2">
    <source>
        <dbReference type="ARBA" id="ARBA00022723"/>
    </source>
</evidence>
<gene>
    <name evidence="6" type="ORF">V6984_20670</name>
</gene>
<keyword evidence="1" id="KW-0949">S-adenosyl-L-methionine</keyword>
<keyword evidence="4" id="KW-0411">Iron-sulfur</keyword>
<evidence type="ECO:0000313" key="7">
    <source>
        <dbReference type="Proteomes" id="UP001451571"/>
    </source>
</evidence>
<protein>
    <submittedName>
        <fullName evidence="6">Radical SAM protein</fullName>
    </submittedName>
</protein>
<feature type="domain" description="Radical SAM core" evidence="5">
    <location>
        <begin position="54"/>
        <end position="265"/>
    </location>
</feature>
<evidence type="ECO:0000256" key="4">
    <source>
        <dbReference type="ARBA" id="ARBA00023014"/>
    </source>
</evidence>
<organism evidence="6 7">
    <name type="scientific">Kineothrix sedimenti</name>
    <dbReference type="NCBI Taxonomy" id="3123317"/>
    <lineage>
        <taxon>Bacteria</taxon>
        <taxon>Bacillati</taxon>
        <taxon>Bacillota</taxon>
        <taxon>Clostridia</taxon>
        <taxon>Lachnospirales</taxon>
        <taxon>Lachnospiraceae</taxon>
        <taxon>Kineothrix</taxon>
    </lineage>
</organism>
<dbReference type="SFLD" id="SFLDG01067">
    <property type="entry name" value="SPASM/twitch_domain_containing"/>
    <property type="match status" value="1"/>
</dbReference>
<dbReference type="EMBL" id="CP146256">
    <property type="protein sequence ID" value="XAH73885.1"/>
    <property type="molecule type" value="Genomic_DNA"/>
</dbReference>
<reference evidence="6 7" key="1">
    <citation type="submission" date="2024-02" db="EMBL/GenBank/DDBJ databases">
        <title>Bacterial strain from lacustrine sediment.</title>
        <authorList>
            <person name="Petit C."/>
            <person name="Fadhlaoui K."/>
        </authorList>
    </citation>
    <scope>NUCLEOTIDE SEQUENCE [LARGE SCALE GENOMIC DNA]</scope>
    <source>
        <strain evidence="6 7">IPX-CK</strain>
    </source>
</reference>
<evidence type="ECO:0000256" key="1">
    <source>
        <dbReference type="ARBA" id="ARBA00022691"/>
    </source>
</evidence>
<dbReference type="Pfam" id="PF04055">
    <property type="entry name" value="Radical_SAM"/>
    <property type="match status" value="1"/>
</dbReference>
<evidence type="ECO:0000256" key="3">
    <source>
        <dbReference type="ARBA" id="ARBA00023004"/>
    </source>
</evidence>
<sequence>MDINVHMERGIATILQTAARFYLKDKNGRRFITKFIPTMQASAKIRNGYEQAGIHIPPFLIASVASQCNLYCTGCYARAGGICGTAMAEMEMNTEEWNRIFCEAADLGISFILLAGGEPLLRREIVEIASNFTHIAFPVFTNGTLIDAEYIDLFDQRRNIIPVLSSEGNSKETDLRRGLGISTKIEQVMEELRQRNILFGTSITVTKNNLDTVVSREYVSALQKKGCGIIFYVEYVPAEKGTEDLVLSKNAAVMLDENIRKLKCDFKNMSLISFPGDEKYMGGCLAAGRGFFHINPLGNAEPCPFSPYSELNLKTTSIIEVLQSPFFEKIRLIGKHEAENKGGGCTLLQHKREVEKLIGV</sequence>
<dbReference type="RefSeq" id="WP_342757486.1">
    <property type="nucleotide sequence ID" value="NZ_CP146256.1"/>
</dbReference>
<dbReference type="CDD" id="cd01335">
    <property type="entry name" value="Radical_SAM"/>
    <property type="match status" value="1"/>
</dbReference>
<keyword evidence="2" id="KW-0479">Metal-binding</keyword>
<dbReference type="PROSITE" id="PS51918">
    <property type="entry name" value="RADICAL_SAM"/>
    <property type="match status" value="1"/>
</dbReference>
<keyword evidence="7" id="KW-1185">Reference proteome</keyword>
<name>A0ABZ3EVM0_9FIRM</name>
<dbReference type="SUPFAM" id="SSF102114">
    <property type="entry name" value="Radical SAM enzymes"/>
    <property type="match status" value="1"/>
</dbReference>
<dbReference type="InterPro" id="IPR007197">
    <property type="entry name" value="rSAM"/>
</dbReference>
<evidence type="ECO:0000259" key="5">
    <source>
        <dbReference type="PROSITE" id="PS51918"/>
    </source>
</evidence>
<dbReference type="PANTHER" id="PTHR43524:SF1">
    <property type="entry name" value="RADICAL SAM SUPERFAMILY PROTEIN"/>
    <property type="match status" value="1"/>
</dbReference>
<accession>A0ABZ3EVM0</accession>
<proteinExistence type="predicted"/>